<organism evidence="6 7">
    <name type="scientific">Populibacterium corticicola</name>
    <dbReference type="NCBI Taxonomy" id="1812826"/>
    <lineage>
        <taxon>Bacteria</taxon>
        <taxon>Bacillati</taxon>
        <taxon>Actinomycetota</taxon>
        <taxon>Actinomycetes</taxon>
        <taxon>Micrococcales</taxon>
        <taxon>Jonesiaceae</taxon>
        <taxon>Populibacterium</taxon>
    </lineage>
</organism>
<dbReference type="Pfam" id="PF00356">
    <property type="entry name" value="LacI"/>
    <property type="match status" value="1"/>
</dbReference>
<dbReference type="Proteomes" id="UP001597391">
    <property type="component" value="Unassembled WGS sequence"/>
</dbReference>
<reference evidence="7" key="1">
    <citation type="journal article" date="2019" name="Int. J. Syst. Evol. Microbiol.">
        <title>The Global Catalogue of Microorganisms (GCM) 10K type strain sequencing project: providing services to taxonomists for standard genome sequencing and annotation.</title>
        <authorList>
            <consortium name="The Broad Institute Genomics Platform"/>
            <consortium name="The Broad Institute Genome Sequencing Center for Infectious Disease"/>
            <person name="Wu L."/>
            <person name="Ma J."/>
        </authorList>
    </citation>
    <scope>NUCLEOTIDE SEQUENCE [LARGE SCALE GENOMIC DNA]</scope>
    <source>
        <strain evidence="7">KCTC 33576</strain>
    </source>
</reference>
<evidence type="ECO:0000313" key="7">
    <source>
        <dbReference type="Proteomes" id="UP001597391"/>
    </source>
</evidence>
<dbReference type="CDD" id="cd01392">
    <property type="entry name" value="HTH_LacI"/>
    <property type="match status" value="1"/>
</dbReference>
<dbReference type="InterPro" id="IPR001387">
    <property type="entry name" value="Cro/C1-type_HTH"/>
</dbReference>
<keyword evidence="2 6" id="KW-0238">DNA-binding</keyword>
<protein>
    <submittedName>
        <fullName evidence="6">LacI family DNA-binding transcriptional regulator</fullName>
    </submittedName>
</protein>
<comment type="caution">
    <text evidence="6">The sequence shown here is derived from an EMBL/GenBank/DDBJ whole genome shotgun (WGS) entry which is preliminary data.</text>
</comment>
<evidence type="ECO:0000259" key="4">
    <source>
        <dbReference type="PROSITE" id="PS50932"/>
    </source>
</evidence>
<evidence type="ECO:0000313" key="6">
    <source>
        <dbReference type="EMBL" id="MFD2839759.1"/>
    </source>
</evidence>
<dbReference type="PROSITE" id="PS50932">
    <property type="entry name" value="HTH_LACI_2"/>
    <property type="match status" value="1"/>
</dbReference>
<sequence>MATIDDVAKAAGVSTSTVSYVLSGKRPISAPTRSRVEKAIKDLGYRPHAGARALASNRTNVLALVAPLRAAVNVNVIMLFVSGIAQAAQHHNYDVLLVTQDDATGLDRVLNGSMVDAVITMDVEEHDPRIPVLRNAKQPAVLIGLPRDTAGLSCVDLDFASVGSSAVRHLAELGHTKIGLLGSGSAAWERRTSFLERLLQGARTEANYQSVELAAIPCEASEVGAAEAVDSILAQQPGLTALIVHNESALPHAIARLRELGKSIPGDISVLAVCPPDVAANQPLPLTSIDIPGEAIGRAAVDMAMNRLDNDLPAETRLLAPVLTQRESTGPVR</sequence>
<dbReference type="RefSeq" id="WP_377465311.1">
    <property type="nucleotide sequence ID" value="NZ_JBHUOP010000002.1"/>
</dbReference>
<evidence type="ECO:0000259" key="5">
    <source>
        <dbReference type="PROSITE" id="PS50943"/>
    </source>
</evidence>
<dbReference type="PANTHER" id="PTHR30146">
    <property type="entry name" value="LACI-RELATED TRANSCRIPTIONAL REPRESSOR"/>
    <property type="match status" value="1"/>
</dbReference>
<dbReference type="Gene3D" id="1.10.260.40">
    <property type="entry name" value="lambda repressor-like DNA-binding domains"/>
    <property type="match status" value="1"/>
</dbReference>
<accession>A0ABW5XED3</accession>
<proteinExistence type="predicted"/>
<dbReference type="Gene3D" id="3.40.50.2300">
    <property type="match status" value="2"/>
</dbReference>
<evidence type="ECO:0000256" key="3">
    <source>
        <dbReference type="ARBA" id="ARBA00023163"/>
    </source>
</evidence>
<evidence type="ECO:0000256" key="2">
    <source>
        <dbReference type="ARBA" id="ARBA00023125"/>
    </source>
</evidence>
<name>A0ABW5XED3_9MICO</name>
<gene>
    <name evidence="6" type="ORF">ACFSYH_04150</name>
</gene>
<dbReference type="PROSITE" id="PS00356">
    <property type="entry name" value="HTH_LACI_1"/>
    <property type="match status" value="1"/>
</dbReference>
<keyword evidence="7" id="KW-1185">Reference proteome</keyword>
<feature type="domain" description="HTH lacI-type" evidence="4">
    <location>
        <begin position="2"/>
        <end position="56"/>
    </location>
</feature>
<dbReference type="PANTHER" id="PTHR30146:SF153">
    <property type="entry name" value="LACTOSE OPERON REPRESSOR"/>
    <property type="match status" value="1"/>
</dbReference>
<evidence type="ECO:0000256" key="1">
    <source>
        <dbReference type="ARBA" id="ARBA00023015"/>
    </source>
</evidence>
<dbReference type="EMBL" id="JBHUOP010000002">
    <property type="protein sequence ID" value="MFD2839759.1"/>
    <property type="molecule type" value="Genomic_DNA"/>
</dbReference>
<dbReference type="InterPro" id="IPR028082">
    <property type="entry name" value="Peripla_BP_I"/>
</dbReference>
<dbReference type="PROSITE" id="PS50943">
    <property type="entry name" value="HTH_CROC1"/>
    <property type="match status" value="1"/>
</dbReference>
<dbReference type="Pfam" id="PF13377">
    <property type="entry name" value="Peripla_BP_3"/>
    <property type="match status" value="1"/>
</dbReference>
<dbReference type="InterPro" id="IPR010982">
    <property type="entry name" value="Lambda_DNA-bd_dom_sf"/>
</dbReference>
<dbReference type="GO" id="GO:0003677">
    <property type="term" value="F:DNA binding"/>
    <property type="evidence" value="ECO:0007669"/>
    <property type="project" value="UniProtKB-KW"/>
</dbReference>
<feature type="domain" description="HTH cro/C1-type" evidence="5">
    <location>
        <begin position="3"/>
        <end position="46"/>
    </location>
</feature>
<dbReference type="InterPro" id="IPR000843">
    <property type="entry name" value="HTH_LacI"/>
</dbReference>
<dbReference type="SMART" id="SM00354">
    <property type="entry name" value="HTH_LACI"/>
    <property type="match status" value="1"/>
</dbReference>
<dbReference type="InterPro" id="IPR046335">
    <property type="entry name" value="LacI/GalR-like_sensor"/>
</dbReference>
<dbReference type="CDD" id="cd06267">
    <property type="entry name" value="PBP1_LacI_sugar_binding-like"/>
    <property type="match status" value="1"/>
</dbReference>
<keyword evidence="1" id="KW-0805">Transcription regulation</keyword>
<dbReference type="SUPFAM" id="SSF47413">
    <property type="entry name" value="lambda repressor-like DNA-binding domains"/>
    <property type="match status" value="1"/>
</dbReference>
<dbReference type="SUPFAM" id="SSF53822">
    <property type="entry name" value="Periplasmic binding protein-like I"/>
    <property type="match status" value="1"/>
</dbReference>
<keyword evidence="3" id="KW-0804">Transcription</keyword>